<dbReference type="Proteomes" id="UP001497535">
    <property type="component" value="Unassembled WGS sequence"/>
</dbReference>
<comment type="caution">
    <text evidence="1">The sequence shown here is derived from an EMBL/GenBank/DDBJ whole genome shotgun (WGS) entry which is preliminary data.</text>
</comment>
<keyword evidence="2" id="KW-1185">Reference proteome</keyword>
<gene>
    <name evidence="1" type="ORF">MENTE1834_LOCUS3993</name>
</gene>
<protein>
    <submittedName>
        <fullName evidence="1">Uncharacterized protein</fullName>
    </submittedName>
</protein>
<evidence type="ECO:0000313" key="1">
    <source>
        <dbReference type="EMBL" id="CAK5018934.1"/>
    </source>
</evidence>
<sequence length="152" mass="18444">MYSLPIEIQLDVLKCLDFDQLFSFKQTNFYFRNLVNQYENGLARMKFYQLEMDSFQHYVLLMSETYKIIKPDSLTFEFTLNDRLLKKWKVAIAESIPLFLHYSESVENGSFYVCLEKTGLNFKKENFCCWIRILRLFIISFLKYYFNVFPFI</sequence>
<name>A0ACB0XVC2_MELEN</name>
<evidence type="ECO:0000313" key="2">
    <source>
        <dbReference type="Proteomes" id="UP001497535"/>
    </source>
</evidence>
<dbReference type="EMBL" id="CAVMJV010000003">
    <property type="protein sequence ID" value="CAK5018934.1"/>
    <property type="molecule type" value="Genomic_DNA"/>
</dbReference>
<proteinExistence type="predicted"/>
<reference evidence="1" key="1">
    <citation type="submission" date="2023-11" db="EMBL/GenBank/DDBJ databases">
        <authorList>
            <person name="Poullet M."/>
        </authorList>
    </citation>
    <scope>NUCLEOTIDE SEQUENCE</scope>
    <source>
        <strain evidence="1">E1834</strain>
    </source>
</reference>
<organism evidence="1 2">
    <name type="scientific">Meloidogyne enterolobii</name>
    <name type="common">Root-knot nematode worm</name>
    <name type="synonym">Meloidogyne mayaguensis</name>
    <dbReference type="NCBI Taxonomy" id="390850"/>
    <lineage>
        <taxon>Eukaryota</taxon>
        <taxon>Metazoa</taxon>
        <taxon>Ecdysozoa</taxon>
        <taxon>Nematoda</taxon>
        <taxon>Chromadorea</taxon>
        <taxon>Rhabditida</taxon>
        <taxon>Tylenchina</taxon>
        <taxon>Tylenchomorpha</taxon>
        <taxon>Tylenchoidea</taxon>
        <taxon>Meloidogynidae</taxon>
        <taxon>Meloidogyninae</taxon>
        <taxon>Meloidogyne</taxon>
    </lineage>
</organism>
<accession>A0ACB0XVC2</accession>